<dbReference type="Proteomes" id="UP001470230">
    <property type="component" value="Unassembled WGS sequence"/>
</dbReference>
<keyword evidence="3 4" id="KW-0067">ATP-binding</keyword>
<keyword evidence="2 4" id="KW-0547">Nucleotide-binding</keyword>
<protein>
    <recommendedName>
        <fullName evidence="6">Protein kinase domain-containing protein</fullName>
    </recommendedName>
</protein>
<evidence type="ECO:0000256" key="1">
    <source>
        <dbReference type="ARBA" id="ARBA00022527"/>
    </source>
</evidence>
<evidence type="ECO:0000256" key="2">
    <source>
        <dbReference type="ARBA" id="ARBA00022741"/>
    </source>
</evidence>
<dbReference type="PROSITE" id="PS00107">
    <property type="entry name" value="PROTEIN_KINASE_ATP"/>
    <property type="match status" value="1"/>
</dbReference>
<evidence type="ECO:0000313" key="8">
    <source>
        <dbReference type="Proteomes" id="UP001470230"/>
    </source>
</evidence>
<dbReference type="InterPro" id="IPR017441">
    <property type="entry name" value="Protein_kinase_ATP_BS"/>
</dbReference>
<sequence length="330" mass="37310">MSNNKKVCSLKSIPSFTWSTKLGGISTPSMEKKKRYKQVNQYLILCKLGEGSYSKVFLGQDQQTLEYYALKRINLKPLSKTPSGMDQLNFEIEIMKKLNHSNIVSLHEVIYDTPKKYVYIVIEYANCGNLSSIIESDFNLSPEHIQNIFAQLVTGVSYLHQNSIVHQDLKPANILMNSDGKVLISDFGIGHTFQYEAFVVGTPAYQAPEVIDDSHVSTNNSKANPAEEDVWSLGVTLYELVFKNLPFYGNNVFEIVHAISKESLAEPPSPCDPILWDLIKKMLIVDPQKRITIPEIMNHPYFLNASIDNNPMVGYKVFVPPSIENRRNSV</sequence>
<dbReference type="SUPFAM" id="SSF56112">
    <property type="entry name" value="Protein kinase-like (PK-like)"/>
    <property type="match status" value="1"/>
</dbReference>
<evidence type="ECO:0000256" key="5">
    <source>
        <dbReference type="RuleBase" id="RU000304"/>
    </source>
</evidence>
<proteinExistence type="inferred from homology"/>
<dbReference type="SMART" id="SM00220">
    <property type="entry name" value="S_TKc"/>
    <property type="match status" value="1"/>
</dbReference>
<comment type="caution">
    <text evidence="7">The sequence shown here is derived from an EMBL/GenBank/DDBJ whole genome shotgun (WGS) entry which is preliminary data.</text>
</comment>
<dbReference type="InterPro" id="IPR008271">
    <property type="entry name" value="Ser/Thr_kinase_AS"/>
</dbReference>
<evidence type="ECO:0000256" key="4">
    <source>
        <dbReference type="PROSITE-ProRule" id="PRU10141"/>
    </source>
</evidence>
<keyword evidence="8" id="KW-1185">Reference proteome</keyword>
<comment type="similarity">
    <text evidence="5">Belongs to the protein kinase superfamily.</text>
</comment>
<dbReference type="PROSITE" id="PS50011">
    <property type="entry name" value="PROTEIN_KINASE_DOM"/>
    <property type="match status" value="1"/>
</dbReference>
<evidence type="ECO:0000259" key="6">
    <source>
        <dbReference type="PROSITE" id="PS50011"/>
    </source>
</evidence>
<dbReference type="Pfam" id="PF00069">
    <property type="entry name" value="Pkinase"/>
    <property type="match status" value="1"/>
</dbReference>
<feature type="domain" description="Protein kinase" evidence="6">
    <location>
        <begin position="42"/>
        <end position="302"/>
    </location>
</feature>
<dbReference type="Gene3D" id="1.10.510.10">
    <property type="entry name" value="Transferase(Phosphotransferase) domain 1"/>
    <property type="match status" value="1"/>
</dbReference>
<keyword evidence="1 5" id="KW-0808">Transferase</keyword>
<dbReference type="InterPro" id="IPR000719">
    <property type="entry name" value="Prot_kinase_dom"/>
</dbReference>
<dbReference type="PANTHER" id="PTHR24348:SF72">
    <property type="entry name" value="SERINE_THREONINE PROTEIN KINASE"/>
    <property type="match status" value="1"/>
</dbReference>
<dbReference type="PROSITE" id="PS00108">
    <property type="entry name" value="PROTEIN_KINASE_ST"/>
    <property type="match status" value="1"/>
</dbReference>
<reference evidence="7 8" key="1">
    <citation type="submission" date="2024-04" db="EMBL/GenBank/DDBJ databases">
        <title>Tritrichomonas musculus Genome.</title>
        <authorList>
            <person name="Alves-Ferreira E."/>
            <person name="Grigg M."/>
            <person name="Lorenzi H."/>
            <person name="Galac M."/>
        </authorList>
    </citation>
    <scope>NUCLEOTIDE SEQUENCE [LARGE SCALE GENOMIC DNA]</scope>
    <source>
        <strain evidence="7 8">EAF2021</strain>
    </source>
</reference>
<keyword evidence="1 5" id="KW-0418">Kinase</keyword>
<evidence type="ECO:0000256" key="3">
    <source>
        <dbReference type="ARBA" id="ARBA00022840"/>
    </source>
</evidence>
<dbReference type="PANTHER" id="PTHR24348">
    <property type="entry name" value="SERINE/THREONINE-PROTEIN KINASE UNC-51-RELATED"/>
    <property type="match status" value="1"/>
</dbReference>
<organism evidence="7 8">
    <name type="scientific">Tritrichomonas musculus</name>
    <dbReference type="NCBI Taxonomy" id="1915356"/>
    <lineage>
        <taxon>Eukaryota</taxon>
        <taxon>Metamonada</taxon>
        <taxon>Parabasalia</taxon>
        <taxon>Tritrichomonadida</taxon>
        <taxon>Tritrichomonadidae</taxon>
        <taxon>Tritrichomonas</taxon>
    </lineage>
</organism>
<gene>
    <name evidence="7" type="ORF">M9Y10_042070</name>
</gene>
<dbReference type="InterPro" id="IPR001245">
    <property type="entry name" value="Ser-Thr/Tyr_kinase_cat_dom"/>
</dbReference>
<dbReference type="InterPro" id="IPR045269">
    <property type="entry name" value="Atg1-like"/>
</dbReference>
<dbReference type="CDD" id="cd14008">
    <property type="entry name" value="STKc_LKB1_CaMKK"/>
    <property type="match status" value="1"/>
</dbReference>
<accession>A0ABR2K6T0</accession>
<feature type="binding site" evidence="4">
    <location>
        <position position="71"/>
    </location>
    <ligand>
        <name>ATP</name>
        <dbReference type="ChEBI" id="CHEBI:30616"/>
    </ligand>
</feature>
<dbReference type="PRINTS" id="PR00109">
    <property type="entry name" value="TYRKINASE"/>
</dbReference>
<name>A0ABR2K6T0_9EUKA</name>
<keyword evidence="1 5" id="KW-0723">Serine/threonine-protein kinase</keyword>
<dbReference type="InterPro" id="IPR011009">
    <property type="entry name" value="Kinase-like_dom_sf"/>
</dbReference>
<evidence type="ECO:0000313" key="7">
    <source>
        <dbReference type="EMBL" id="KAK8886606.1"/>
    </source>
</evidence>
<dbReference type="EMBL" id="JAPFFF010000007">
    <property type="protein sequence ID" value="KAK8886606.1"/>
    <property type="molecule type" value="Genomic_DNA"/>
</dbReference>